<dbReference type="InterPro" id="IPR002293">
    <property type="entry name" value="AA/rel_permease1"/>
</dbReference>
<dbReference type="EMBL" id="RCOR01000037">
    <property type="protein sequence ID" value="RSN68032.1"/>
    <property type="molecule type" value="Genomic_DNA"/>
</dbReference>
<dbReference type="GO" id="GO:0005886">
    <property type="term" value="C:plasma membrane"/>
    <property type="evidence" value="ECO:0007669"/>
    <property type="project" value="UniProtKB-SubCell"/>
</dbReference>
<gene>
    <name evidence="8" type="ORF">D9Q81_07045</name>
</gene>
<name>A0A429G2H7_9CREN</name>
<keyword evidence="3" id="KW-1003">Cell membrane</keyword>
<proteinExistence type="predicted"/>
<comment type="subcellular location">
    <subcellularLocation>
        <location evidence="1">Cell membrane</location>
        <topology evidence="1">Multi-pass membrane protein</topology>
    </subcellularLocation>
</comment>
<dbReference type="Proteomes" id="UP000278149">
    <property type="component" value="Unassembled WGS sequence"/>
</dbReference>
<feature type="transmembrane region" description="Helical" evidence="7">
    <location>
        <begin position="421"/>
        <end position="442"/>
    </location>
</feature>
<evidence type="ECO:0000256" key="4">
    <source>
        <dbReference type="ARBA" id="ARBA00022692"/>
    </source>
</evidence>
<evidence type="ECO:0000256" key="7">
    <source>
        <dbReference type="SAM" id="Phobius"/>
    </source>
</evidence>
<feature type="transmembrane region" description="Helical" evidence="7">
    <location>
        <begin position="350"/>
        <end position="370"/>
    </location>
</feature>
<feature type="transmembrane region" description="Helical" evidence="7">
    <location>
        <begin position="209"/>
        <end position="226"/>
    </location>
</feature>
<evidence type="ECO:0000256" key="6">
    <source>
        <dbReference type="ARBA" id="ARBA00023136"/>
    </source>
</evidence>
<accession>A0A429G2H7</accession>
<dbReference type="Pfam" id="PF13520">
    <property type="entry name" value="AA_permease_2"/>
    <property type="match status" value="1"/>
</dbReference>
<organism evidence="8 9">
    <name type="scientific">Candidatus Korarchaeum cryptofilum</name>
    <dbReference type="NCBI Taxonomy" id="498846"/>
    <lineage>
        <taxon>Archaea</taxon>
        <taxon>Thermoproteota</taxon>
        <taxon>Candidatus Korarchaeia</taxon>
        <taxon>Candidatus Korarchaeales</taxon>
        <taxon>Candidatus Korarchaeaceae</taxon>
        <taxon>Candidatus Korarchaeum</taxon>
    </lineage>
</organism>
<dbReference type="PIRSF" id="PIRSF006060">
    <property type="entry name" value="AA_transporter"/>
    <property type="match status" value="1"/>
</dbReference>
<feature type="transmembrane region" description="Helical" evidence="7">
    <location>
        <begin position="247"/>
        <end position="270"/>
    </location>
</feature>
<keyword evidence="2" id="KW-0813">Transport</keyword>
<reference evidence="8 9" key="1">
    <citation type="submission" date="2018-10" db="EMBL/GenBank/DDBJ databases">
        <title>Co-occurring genomic capacity for anaerobic methane metabolism and dissimilatory sulfite reduction discovered in the Korarchaeota.</title>
        <authorList>
            <person name="Mckay L.J."/>
            <person name="Dlakic M."/>
            <person name="Fields M.W."/>
            <person name="Delmont T.O."/>
            <person name="Eren A.M."/>
            <person name="Jay Z.J."/>
            <person name="Klingelsmith K.B."/>
            <person name="Rusch D.B."/>
            <person name="Inskeep W.P."/>
        </authorList>
    </citation>
    <scope>NUCLEOTIDE SEQUENCE [LARGE SCALE GENOMIC DNA]</scope>
    <source>
        <strain evidence="8 9">WS</strain>
    </source>
</reference>
<evidence type="ECO:0000256" key="5">
    <source>
        <dbReference type="ARBA" id="ARBA00022989"/>
    </source>
</evidence>
<evidence type="ECO:0000313" key="9">
    <source>
        <dbReference type="Proteomes" id="UP000278149"/>
    </source>
</evidence>
<feature type="transmembrane region" description="Helical" evidence="7">
    <location>
        <begin position="457"/>
        <end position="474"/>
    </location>
</feature>
<sequence>MRLRTGSTWRRLYWFYSWGDDVSVSFKKVLKYWDLFLFNVCAIVVLDTVASSAAIGMQTFFWWFVTLFLFFIPYGLITAELGSAWPSEGGIYVWVKEAFGEKWAVMTSWLYWVNVAIWMPSVYVLFSGTLAKVFAPDLGIWAQTLIAIVMTWVTVAAGILELGKSKWIPNLGAMVKAIVLLGVGAIGVYWTLTRGFANPFAPQDLLPSWSVALAYLPVVVYNYMGFELASSAGEEMVNPQRDVPKAIIFAGAAIFLLYVIGTFGLLAILPLDKLSIVTGIIDSVIELSKILGPAGSALTLAFGIMILYTFLANMVTWTLGANRVLASTASEGLLPRSLGHLHSKYLSPDYAYYLTGIISTLLLIGNAIPAETVASMFWTLFALSSLIFLLPYLLLFPSFLKLRYKRPEVARPYKLPGGMPLAWISAILGEIFIAMACVFFFMPPEEIKDVFLYEAELIGGTAAVLIIGYLLYIWSRRSRA</sequence>
<protein>
    <submittedName>
        <fullName evidence="8">APC family permease</fullName>
    </submittedName>
</protein>
<feature type="transmembrane region" description="Helical" evidence="7">
    <location>
        <begin position="138"/>
        <end position="160"/>
    </location>
</feature>
<evidence type="ECO:0000313" key="8">
    <source>
        <dbReference type="EMBL" id="RSN68032.1"/>
    </source>
</evidence>
<evidence type="ECO:0000256" key="2">
    <source>
        <dbReference type="ARBA" id="ARBA00022448"/>
    </source>
</evidence>
<dbReference type="AlphaFoldDB" id="A0A429G2H7"/>
<dbReference type="InterPro" id="IPR050367">
    <property type="entry name" value="APC_superfamily"/>
</dbReference>
<keyword evidence="6 7" id="KW-0472">Membrane</keyword>
<keyword evidence="4 7" id="KW-0812">Transmembrane</keyword>
<keyword evidence="5 7" id="KW-1133">Transmembrane helix</keyword>
<dbReference type="PANTHER" id="PTHR42770:SF15">
    <property type="entry name" value="GLUTAMATE_GAMMA-AMINOBUTYRATE ANTIPORTER-RELATED"/>
    <property type="match status" value="1"/>
</dbReference>
<dbReference type="GO" id="GO:0022857">
    <property type="term" value="F:transmembrane transporter activity"/>
    <property type="evidence" value="ECO:0007669"/>
    <property type="project" value="InterPro"/>
</dbReference>
<dbReference type="PANTHER" id="PTHR42770">
    <property type="entry name" value="AMINO ACID TRANSPORTER-RELATED"/>
    <property type="match status" value="1"/>
</dbReference>
<evidence type="ECO:0000256" key="1">
    <source>
        <dbReference type="ARBA" id="ARBA00004651"/>
    </source>
</evidence>
<feature type="transmembrane region" description="Helical" evidence="7">
    <location>
        <begin position="35"/>
        <end position="55"/>
    </location>
</feature>
<evidence type="ECO:0000256" key="3">
    <source>
        <dbReference type="ARBA" id="ARBA00022475"/>
    </source>
</evidence>
<feature type="transmembrane region" description="Helical" evidence="7">
    <location>
        <begin position="290"/>
        <end position="311"/>
    </location>
</feature>
<feature type="transmembrane region" description="Helical" evidence="7">
    <location>
        <begin position="61"/>
        <end position="82"/>
    </location>
</feature>
<dbReference type="Gene3D" id="1.20.1740.10">
    <property type="entry name" value="Amino acid/polyamine transporter I"/>
    <property type="match status" value="1"/>
</dbReference>
<comment type="caution">
    <text evidence="8">The sequence shown here is derived from an EMBL/GenBank/DDBJ whole genome shotgun (WGS) entry which is preliminary data.</text>
</comment>
<feature type="transmembrane region" description="Helical" evidence="7">
    <location>
        <begin position="376"/>
        <end position="400"/>
    </location>
</feature>
<feature type="transmembrane region" description="Helical" evidence="7">
    <location>
        <begin position="103"/>
        <end position="126"/>
    </location>
</feature>
<feature type="transmembrane region" description="Helical" evidence="7">
    <location>
        <begin position="167"/>
        <end position="189"/>
    </location>
</feature>